<protein>
    <submittedName>
        <fullName evidence="1">Uncharacterized protein</fullName>
    </submittedName>
</protein>
<proteinExistence type="predicted"/>
<evidence type="ECO:0000313" key="1">
    <source>
        <dbReference type="EMBL" id="CAC5422699.1"/>
    </source>
</evidence>
<evidence type="ECO:0000313" key="2">
    <source>
        <dbReference type="Proteomes" id="UP000507470"/>
    </source>
</evidence>
<gene>
    <name evidence="1" type="ORF">MCOR_54735</name>
</gene>
<dbReference type="Proteomes" id="UP000507470">
    <property type="component" value="Unassembled WGS sequence"/>
</dbReference>
<keyword evidence="2" id="KW-1185">Reference proteome</keyword>
<dbReference type="AlphaFoldDB" id="A0A6J8EPY6"/>
<sequence>MVDIELLDRRLLGIKIPEFFSRRQRTLHDHTHWKASEMREWLLHFSVPVLENLLAPEPYLHYILLVSGISTLVRDDLKKIDADYAESCLIDFCEIYPKIYDDKIAKEILSLGKKINLPTQSPHYLLLSREMRDNGVKVFCRLQFRGTVFYSKGYQDAKTRNDSACCFSHNNVTKKGIILLFLEYENQINVIIQECFSVPFNLGEDIRRQINNCTLKAYLDKTICRHIEKIEGFSENIVISAKKLLKKCVLMEIYNSESFISIPPNTSEHN</sequence>
<dbReference type="PANTHER" id="PTHR46579:SF1">
    <property type="entry name" value="F5_8 TYPE C DOMAIN-CONTAINING PROTEIN"/>
    <property type="match status" value="1"/>
</dbReference>
<dbReference type="PANTHER" id="PTHR46579">
    <property type="entry name" value="F5/8 TYPE C DOMAIN-CONTAINING PROTEIN-RELATED"/>
    <property type="match status" value="1"/>
</dbReference>
<accession>A0A6J8EPY6</accession>
<name>A0A6J8EPY6_MYTCO</name>
<dbReference type="OrthoDB" id="10036512at2759"/>
<dbReference type="EMBL" id="CACVKT020009675">
    <property type="protein sequence ID" value="CAC5422699.1"/>
    <property type="molecule type" value="Genomic_DNA"/>
</dbReference>
<reference evidence="1 2" key="1">
    <citation type="submission" date="2020-06" db="EMBL/GenBank/DDBJ databases">
        <authorList>
            <person name="Li R."/>
            <person name="Bekaert M."/>
        </authorList>
    </citation>
    <scope>NUCLEOTIDE SEQUENCE [LARGE SCALE GENOMIC DNA]</scope>
    <source>
        <strain evidence="2">wild</strain>
    </source>
</reference>
<organism evidence="1 2">
    <name type="scientific">Mytilus coruscus</name>
    <name type="common">Sea mussel</name>
    <dbReference type="NCBI Taxonomy" id="42192"/>
    <lineage>
        <taxon>Eukaryota</taxon>
        <taxon>Metazoa</taxon>
        <taxon>Spiralia</taxon>
        <taxon>Lophotrochozoa</taxon>
        <taxon>Mollusca</taxon>
        <taxon>Bivalvia</taxon>
        <taxon>Autobranchia</taxon>
        <taxon>Pteriomorphia</taxon>
        <taxon>Mytilida</taxon>
        <taxon>Mytiloidea</taxon>
        <taxon>Mytilidae</taxon>
        <taxon>Mytilinae</taxon>
        <taxon>Mytilus</taxon>
    </lineage>
</organism>